<dbReference type="SUPFAM" id="SSF118010">
    <property type="entry name" value="TM1457-like"/>
    <property type="match status" value="1"/>
</dbReference>
<dbReference type="OrthoDB" id="48998at2"/>
<reference evidence="7 8" key="1">
    <citation type="submission" date="2019-03" db="EMBL/GenBank/DDBJ databases">
        <title>Genomic Encyclopedia of Type Strains, Phase IV (KMG-IV): sequencing the most valuable type-strain genomes for metagenomic binning, comparative biology and taxonomic classification.</title>
        <authorList>
            <person name="Goeker M."/>
        </authorList>
    </citation>
    <scope>NUCLEOTIDE SEQUENCE [LARGE SCALE GENOMIC DNA]</scope>
    <source>
        <strain evidence="7 8">LX-B</strain>
    </source>
</reference>
<dbReference type="Proteomes" id="UP000295008">
    <property type="component" value="Unassembled WGS sequence"/>
</dbReference>
<comment type="caution">
    <text evidence="7">The sequence shown here is derived from an EMBL/GenBank/DDBJ whole genome shotgun (WGS) entry which is preliminary data.</text>
</comment>
<keyword evidence="1" id="KW-0690">Ribosome biogenesis</keyword>
<keyword evidence="2" id="KW-0645">Protease</keyword>
<sequence length="111" mass="12110">MVSILIKRDLSGLLCGFTCSGHADYSDKGFDIVCSGISALTQTTLLALNQLVDLELQVEAEPKTGFLDCKWSPDDPLKQAQADLLVGAMRLGLSEIQKLYPKNLKLLEVEV</sequence>
<dbReference type="InterPro" id="IPR007422">
    <property type="entry name" value="Peptidase_Prp"/>
</dbReference>
<dbReference type="Gene3D" id="3.30.70.1490">
    <property type="entry name" value="Cysteine protease Prp"/>
    <property type="match status" value="1"/>
</dbReference>
<comment type="similarity">
    <text evidence="5">Belongs to the Prp family.</text>
</comment>
<gene>
    <name evidence="7" type="ORF">EDC14_101912</name>
</gene>
<evidence type="ECO:0000256" key="5">
    <source>
        <dbReference type="ARBA" id="ARBA00044503"/>
    </source>
</evidence>
<dbReference type="GO" id="GO:0042254">
    <property type="term" value="P:ribosome biogenesis"/>
    <property type="evidence" value="ECO:0007669"/>
    <property type="project" value="UniProtKB-KW"/>
</dbReference>
<keyword evidence="8" id="KW-1185">Reference proteome</keyword>
<evidence type="ECO:0000313" key="8">
    <source>
        <dbReference type="Proteomes" id="UP000295008"/>
    </source>
</evidence>
<dbReference type="PANTHER" id="PTHR39178">
    <property type="entry name" value="HYPOTHETICAL RIBOSOME-ASSOCIATED PROTEIN"/>
    <property type="match status" value="1"/>
</dbReference>
<dbReference type="RefSeq" id="WP_132015155.1">
    <property type="nucleotide sequence ID" value="NZ_SLUN01000019.1"/>
</dbReference>
<evidence type="ECO:0000256" key="6">
    <source>
        <dbReference type="ARBA" id="ARBA00044538"/>
    </source>
</evidence>
<keyword evidence="4" id="KW-0788">Thiol protease</keyword>
<evidence type="ECO:0000313" key="7">
    <source>
        <dbReference type="EMBL" id="TCL64207.1"/>
    </source>
</evidence>
<dbReference type="EMBL" id="SLUN01000019">
    <property type="protein sequence ID" value="TCL64207.1"/>
    <property type="molecule type" value="Genomic_DNA"/>
</dbReference>
<protein>
    <recommendedName>
        <fullName evidence="6">Ribosomal processing cysteine protease Prp</fullName>
    </recommendedName>
</protein>
<organism evidence="7 8">
    <name type="scientific">Hydrogenispora ethanolica</name>
    <dbReference type="NCBI Taxonomy" id="1082276"/>
    <lineage>
        <taxon>Bacteria</taxon>
        <taxon>Bacillati</taxon>
        <taxon>Bacillota</taxon>
        <taxon>Hydrogenispora</taxon>
    </lineage>
</organism>
<dbReference type="PANTHER" id="PTHR39178:SF1">
    <property type="entry name" value="RIBOSOMAL-PROCESSING CYSTEINE PROTEASE PRP"/>
    <property type="match status" value="1"/>
</dbReference>
<dbReference type="InterPro" id="IPR036764">
    <property type="entry name" value="Peptidase_Prp_sf"/>
</dbReference>
<dbReference type="Pfam" id="PF04327">
    <property type="entry name" value="Peptidase_Prp"/>
    <property type="match status" value="1"/>
</dbReference>
<evidence type="ECO:0000256" key="4">
    <source>
        <dbReference type="ARBA" id="ARBA00022807"/>
    </source>
</evidence>
<evidence type="ECO:0000256" key="3">
    <source>
        <dbReference type="ARBA" id="ARBA00022801"/>
    </source>
</evidence>
<dbReference type="GO" id="GO:0008234">
    <property type="term" value="F:cysteine-type peptidase activity"/>
    <property type="evidence" value="ECO:0007669"/>
    <property type="project" value="UniProtKB-KW"/>
</dbReference>
<accession>A0A4V2QDF5</accession>
<keyword evidence="3" id="KW-0378">Hydrolase</keyword>
<proteinExistence type="inferred from homology"/>
<evidence type="ECO:0000256" key="1">
    <source>
        <dbReference type="ARBA" id="ARBA00022517"/>
    </source>
</evidence>
<dbReference type="AlphaFoldDB" id="A0A4V2QDF5"/>
<name>A0A4V2QDF5_HYDET</name>
<dbReference type="GO" id="GO:0006508">
    <property type="term" value="P:proteolysis"/>
    <property type="evidence" value="ECO:0007669"/>
    <property type="project" value="UniProtKB-KW"/>
</dbReference>
<evidence type="ECO:0000256" key="2">
    <source>
        <dbReference type="ARBA" id="ARBA00022670"/>
    </source>
</evidence>
<dbReference type="CDD" id="cd16332">
    <property type="entry name" value="Prp-like"/>
    <property type="match status" value="1"/>
</dbReference>